<dbReference type="Gene3D" id="3.40.50.300">
    <property type="entry name" value="P-loop containing nucleotide triphosphate hydrolases"/>
    <property type="match status" value="1"/>
</dbReference>
<dbReference type="SUPFAM" id="SSF52540">
    <property type="entry name" value="P-loop containing nucleoside triphosphate hydrolases"/>
    <property type="match status" value="1"/>
</dbReference>
<reference evidence="2" key="1">
    <citation type="submission" date="2018-06" db="EMBL/GenBank/DDBJ databases">
        <authorList>
            <person name="Zhirakovskaya E."/>
        </authorList>
    </citation>
    <scope>NUCLEOTIDE SEQUENCE</scope>
</reference>
<protein>
    <recommendedName>
        <fullName evidence="1">AAA+ ATPase domain-containing protein</fullName>
    </recommendedName>
</protein>
<proteinExistence type="predicted"/>
<organism evidence="2">
    <name type="scientific">hydrothermal vent metagenome</name>
    <dbReference type="NCBI Taxonomy" id="652676"/>
    <lineage>
        <taxon>unclassified sequences</taxon>
        <taxon>metagenomes</taxon>
        <taxon>ecological metagenomes</taxon>
    </lineage>
</organism>
<evidence type="ECO:0000259" key="1">
    <source>
        <dbReference type="SMART" id="SM00382"/>
    </source>
</evidence>
<dbReference type="PANTHER" id="PTHR43566:SF1">
    <property type="entry name" value="AAA+ ATPASE DOMAIN-CONTAINING PROTEIN"/>
    <property type="match status" value="1"/>
</dbReference>
<sequence length="142" mass="16082">MKEYNRIIESQIMKWLFKGKALIIIGARQVGKTTLLTSISNKLGNTLWLNADENNTRTRLTNPSLEALKGIVGDYRVVIIDEIQRIENAGLLLKLLVDNFKGVQFLATGSSALEISDTIFEPMTGRYFLFHLYPFSLAELYP</sequence>
<feature type="non-terminal residue" evidence="2">
    <location>
        <position position="142"/>
    </location>
</feature>
<feature type="domain" description="AAA+ ATPase" evidence="1">
    <location>
        <begin position="18"/>
        <end position="139"/>
    </location>
</feature>
<dbReference type="InterPro" id="IPR041682">
    <property type="entry name" value="AAA_14"/>
</dbReference>
<evidence type="ECO:0000313" key="2">
    <source>
        <dbReference type="EMBL" id="VAW27793.1"/>
    </source>
</evidence>
<dbReference type="SMART" id="SM00382">
    <property type="entry name" value="AAA"/>
    <property type="match status" value="1"/>
</dbReference>
<dbReference type="AlphaFoldDB" id="A0A3B0UHH0"/>
<dbReference type="Pfam" id="PF13173">
    <property type="entry name" value="AAA_14"/>
    <property type="match status" value="1"/>
</dbReference>
<accession>A0A3B0UHH0</accession>
<dbReference type="InterPro" id="IPR027417">
    <property type="entry name" value="P-loop_NTPase"/>
</dbReference>
<dbReference type="InterPro" id="IPR003593">
    <property type="entry name" value="AAA+_ATPase"/>
</dbReference>
<dbReference type="EMBL" id="UOES01000305">
    <property type="protein sequence ID" value="VAW27793.1"/>
    <property type="molecule type" value="Genomic_DNA"/>
</dbReference>
<dbReference type="PANTHER" id="PTHR43566">
    <property type="entry name" value="CONSERVED PROTEIN"/>
    <property type="match status" value="1"/>
</dbReference>
<name>A0A3B0UHH0_9ZZZZ</name>
<gene>
    <name evidence="2" type="ORF">MNBD_BACTEROID06-603</name>
</gene>